<dbReference type="PANTHER" id="PTHR19964:SF92">
    <property type="entry name" value="PATJ HOMOLOG"/>
    <property type="match status" value="1"/>
</dbReference>
<dbReference type="PROSITE" id="PS50106">
    <property type="entry name" value="PDZ"/>
    <property type="match status" value="1"/>
</dbReference>
<dbReference type="Proteomes" id="UP000887159">
    <property type="component" value="Unassembled WGS sequence"/>
</dbReference>
<dbReference type="SUPFAM" id="SSF50156">
    <property type="entry name" value="PDZ domain-like"/>
    <property type="match status" value="1"/>
</dbReference>
<comment type="caution">
    <text evidence="2">The sequence shown here is derived from an EMBL/GenBank/DDBJ whole genome shotgun (WGS) entry which is preliminary data.</text>
</comment>
<name>A0A8X6SKZ1_TRICX</name>
<proteinExistence type="predicted"/>
<evidence type="ECO:0000259" key="1">
    <source>
        <dbReference type="PROSITE" id="PS50106"/>
    </source>
</evidence>
<evidence type="ECO:0000313" key="2">
    <source>
        <dbReference type="EMBL" id="GFY15356.1"/>
    </source>
</evidence>
<feature type="domain" description="PDZ" evidence="1">
    <location>
        <begin position="27"/>
        <end position="74"/>
    </location>
</feature>
<dbReference type="EMBL" id="BMAU01021334">
    <property type="protein sequence ID" value="GFY15356.1"/>
    <property type="molecule type" value="Genomic_DNA"/>
</dbReference>
<keyword evidence="3" id="KW-1185">Reference proteome</keyword>
<dbReference type="Gene3D" id="2.30.42.10">
    <property type="match status" value="1"/>
</dbReference>
<evidence type="ECO:0000313" key="3">
    <source>
        <dbReference type="Proteomes" id="UP000887159"/>
    </source>
</evidence>
<organism evidence="2 3">
    <name type="scientific">Trichonephila clavipes</name>
    <name type="common">Golden silk orbweaver</name>
    <name type="synonym">Nephila clavipes</name>
    <dbReference type="NCBI Taxonomy" id="2585209"/>
    <lineage>
        <taxon>Eukaryota</taxon>
        <taxon>Metazoa</taxon>
        <taxon>Ecdysozoa</taxon>
        <taxon>Arthropoda</taxon>
        <taxon>Chelicerata</taxon>
        <taxon>Arachnida</taxon>
        <taxon>Araneae</taxon>
        <taxon>Araneomorphae</taxon>
        <taxon>Entelegynae</taxon>
        <taxon>Araneoidea</taxon>
        <taxon>Nephilidae</taxon>
        <taxon>Trichonephila</taxon>
    </lineage>
</organism>
<sequence>MAQNMHMEPSFWLEEAGLNTEWAQVESIDLLNDGSGLGFGIIGGRSTGVVVKTILPGGVADRLKKTGYLSGQSLHLVIDIISTESYVLILMPLKVFNSQGIR</sequence>
<reference evidence="2" key="1">
    <citation type="submission" date="2020-08" db="EMBL/GenBank/DDBJ databases">
        <title>Multicomponent nature underlies the extraordinary mechanical properties of spider dragline silk.</title>
        <authorList>
            <person name="Kono N."/>
            <person name="Nakamura H."/>
            <person name="Mori M."/>
            <person name="Yoshida Y."/>
            <person name="Ohtoshi R."/>
            <person name="Malay A.D."/>
            <person name="Moran D.A.P."/>
            <person name="Tomita M."/>
            <person name="Numata K."/>
            <person name="Arakawa K."/>
        </authorList>
    </citation>
    <scope>NUCLEOTIDE SEQUENCE</scope>
</reference>
<dbReference type="AlphaFoldDB" id="A0A8X6SKZ1"/>
<dbReference type="InterPro" id="IPR051342">
    <property type="entry name" value="PDZ_scaffold"/>
</dbReference>
<dbReference type="PANTHER" id="PTHR19964">
    <property type="entry name" value="MULTIPLE PDZ DOMAIN PROTEIN"/>
    <property type="match status" value="1"/>
</dbReference>
<accession>A0A8X6SKZ1</accession>
<dbReference type="InterPro" id="IPR036034">
    <property type="entry name" value="PDZ_sf"/>
</dbReference>
<protein>
    <submittedName>
        <fullName evidence="2">Multiple PDZ domain protein</fullName>
    </submittedName>
</protein>
<gene>
    <name evidence="2" type="primary">MPDZ_1</name>
    <name evidence="2" type="ORF">TNCV_1571671</name>
</gene>
<dbReference type="InterPro" id="IPR001478">
    <property type="entry name" value="PDZ"/>
</dbReference>